<reference evidence="5 6" key="1">
    <citation type="submission" date="2017-02" db="EMBL/GenBank/DDBJ databases">
        <title>Whole genome sequencing of Metallibacterium scheffleri DSM 24874 (T).</title>
        <authorList>
            <person name="Kumar S."/>
            <person name="Patil P."/>
            <person name="Patil P.B."/>
        </authorList>
    </citation>
    <scope>NUCLEOTIDE SEQUENCE [LARGE SCALE GENOMIC DNA]</scope>
    <source>
        <strain evidence="5 6">DSM 24874</strain>
    </source>
</reference>
<keyword evidence="2" id="KW-0067">ATP-binding</keyword>
<dbReference type="RefSeq" id="WP_081130163.1">
    <property type="nucleotide sequence ID" value="NZ_LDOS01000005.1"/>
</dbReference>
<keyword evidence="1" id="KW-0378">Hydrolase</keyword>
<dbReference type="GO" id="GO:0005524">
    <property type="term" value="F:ATP binding"/>
    <property type="evidence" value="ECO:0007669"/>
    <property type="project" value="InterPro"/>
</dbReference>
<keyword evidence="2" id="KW-0347">Helicase</keyword>
<dbReference type="PROSITE" id="PS51194">
    <property type="entry name" value="HELICASE_CTER"/>
    <property type="match status" value="1"/>
</dbReference>
<dbReference type="InterPro" id="IPR049730">
    <property type="entry name" value="SNF2/RAD54-like_C"/>
</dbReference>
<dbReference type="OrthoDB" id="9760715at2"/>
<evidence type="ECO:0000259" key="4">
    <source>
        <dbReference type="PROSITE" id="PS51194"/>
    </source>
</evidence>
<gene>
    <name evidence="5" type="ORF">B1806_09415</name>
</gene>
<dbReference type="InterPro" id="IPR001650">
    <property type="entry name" value="Helicase_C-like"/>
</dbReference>
<dbReference type="InterPro" id="IPR027417">
    <property type="entry name" value="P-loop_NTPase"/>
</dbReference>
<feature type="domain" description="Helicase C-terminal" evidence="4">
    <location>
        <begin position="939"/>
        <end position="1096"/>
    </location>
</feature>
<evidence type="ECO:0000256" key="2">
    <source>
        <dbReference type="ARBA" id="ARBA00022806"/>
    </source>
</evidence>
<name>A0A4S3KNT1_9GAMM</name>
<dbReference type="PANTHER" id="PTHR10799">
    <property type="entry name" value="SNF2/RAD54 HELICASE FAMILY"/>
    <property type="match status" value="1"/>
</dbReference>
<dbReference type="InterPro" id="IPR000330">
    <property type="entry name" value="SNF2_N"/>
</dbReference>
<dbReference type="EMBL" id="MWQO01000033">
    <property type="protein sequence ID" value="THD10078.1"/>
    <property type="molecule type" value="Genomic_DNA"/>
</dbReference>
<evidence type="ECO:0000313" key="6">
    <source>
        <dbReference type="Proteomes" id="UP000307749"/>
    </source>
</evidence>
<dbReference type="GO" id="GO:0004386">
    <property type="term" value="F:helicase activity"/>
    <property type="evidence" value="ECO:0007669"/>
    <property type="project" value="UniProtKB-KW"/>
</dbReference>
<proteinExistence type="predicted"/>
<keyword evidence="6" id="KW-1185">Reference proteome</keyword>
<dbReference type="Pfam" id="PF00271">
    <property type="entry name" value="Helicase_C"/>
    <property type="match status" value="1"/>
</dbReference>
<dbReference type="AlphaFoldDB" id="A0A4S3KNT1"/>
<dbReference type="SMART" id="SM00490">
    <property type="entry name" value="HELICc"/>
    <property type="match status" value="1"/>
</dbReference>
<dbReference type="CDD" id="cd18793">
    <property type="entry name" value="SF2_C_SNF"/>
    <property type="match status" value="1"/>
</dbReference>
<evidence type="ECO:0008006" key="7">
    <source>
        <dbReference type="Google" id="ProtNLM"/>
    </source>
</evidence>
<sequence length="1115" mass="123395">MSQYRKLPSANGYLAGLDCNDALFAAAVNLVADRQHSDALTVPSEQWDYFMRAAVFRAGAFSELVFYLGNARCRVNTQGRTVDWRDGDVGRYTAAARGLCTCEDHNLLFRGLLAYRDALRRNRKLGDLMERASSSWVALADRTGHPYADLARRPRFRIVCILECLAEWSLQPGICEDTGGSDGRMRYYSHLGPDFVEQSKDAFQANDLVLHHLFQPGHVNASRYSIHKAASEEGEFALSYILEHGVLLDSELKPIHRGHDASAMFRWVPNDDGTQQILDCYCADSNGVMGELLFTRRNAWFLSSDPQLLYCLPDRNGGIAFAQRVQPISHREASVSNAAERRLAELGIPLPHKVLDAPAVESFSSVLLSVDADGEQLVGAVATWVDGEGIDLLPSDCPHWRTDDGATVIRTSKGLARLTNLDPSCDPTVVAQELRKRGVRVVPATALDDPQVPLTGERAAKISNKVEVLKRFLPQSMPVSMLDLPEAELCFADGSALRLAMLPDGTDSFWSIGVALDVGGERVELPDLVESLVSDHAFMEMMRSDHGDLPWSVALADGRRIQMPMRAFAELLRPVIEWVESLSARRHPRMTRVQAAVLAESLGLHSAPSLDSMRSALRAVMDAALRPLEAAPPGFTGELRHYQQIGVHWLNSLASGGFGGVLADDMGLGKTVQVIAHIASQRWTDPDAPPCLIVAPKTVLLNWKPEFERFAPGLKVLLLDGFSRDSLFEQIPAHDVVLTHYALLPRDREFLRKHRFSLVVLDEAQMVKNPATLAAETLRNLDASRFLPVTGTPLENHMSELWTHLSLAVPSLMPELKQFRSIYELPITRGADPERLANLKRMIAPFILRRTKDQVATELPPKTEIVEWVELPGSTRRLYEVMRAAQRASALEAVRNMTTGQAQVFILTALMRLRQVCCDARLCAAAMPPGHSLPSETPKLDALILLLRKAIEDGRKILVFSSFAEMVHLIADRLSRERIRHASMTGQTTDRASVLKSFRFGAADVLVMTTQTGGVGLNLTEADTVIHYDPWWNPAREAQATDRVHRIGQDKPVFVHKLVCSQTIEDRILVAQQAKSQLAHSLLDEGATIADERKLTDLIDLLGASESPDTEDVAA</sequence>
<dbReference type="Proteomes" id="UP000307749">
    <property type="component" value="Unassembled WGS sequence"/>
</dbReference>
<evidence type="ECO:0000313" key="5">
    <source>
        <dbReference type="EMBL" id="THD10078.1"/>
    </source>
</evidence>
<dbReference type="InterPro" id="IPR014001">
    <property type="entry name" value="Helicase_ATP-bd"/>
</dbReference>
<organism evidence="5 6">
    <name type="scientific">Metallibacterium scheffleri</name>
    <dbReference type="NCBI Taxonomy" id="993689"/>
    <lineage>
        <taxon>Bacteria</taxon>
        <taxon>Pseudomonadati</taxon>
        <taxon>Pseudomonadota</taxon>
        <taxon>Gammaproteobacteria</taxon>
        <taxon>Lysobacterales</taxon>
        <taxon>Rhodanobacteraceae</taxon>
        <taxon>Metallibacterium</taxon>
    </lineage>
</organism>
<dbReference type="Pfam" id="PF00176">
    <property type="entry name" value="SNF2-rel_dom"/>
    <property type="match status" value="1"/>
</dbReference>
<evidence type="ECO:0000259" key="3">
    <source>
        <dbReference type="PROSITE" id="PS51192"/>
    </source>
</evidence>
<comment type="caution">
    <text evidence="5">The sequence shown here is derived from an EMBL/GenBank/DDBJ whole genome shotgun (WGS) entry which is preliminary data.</text>
</comment>
<dbReference type="SMART" id="SM00487">
    <property type="entry name" value="DEXDc"/>
    <property type="match status" value="1"/>
</dbReference>
<dbReference type="GO" id="GO:0016787">
    <property type="term" value="F:hydrolase activity"/>
    <property type="evidence" value="ECO:0007669"/>
    <property type="project" value="UniProtKB-KW"/>
</dbReference>
<keyword evidence="2" id="KW-0547">Nucleotide-binding</keyword>
<dbReference type="Gene3D" id="3.40.50.300">
    <property type="entry name" value="P-loop containing nucleotide triphosphate hydrolases"/>
    <property type="match status" value="1"/>
</dbReference>
<dbReference type="InterPro" id="IPR038718">
    <property type="entry name" value="SNF2-like_sf"/>
</dbReference>
<dbReference type="PROSITE" id="PS51192">
    <property type="entry name" value="HELICASE_ATP_BIND_1"/>
    <property type="match status" value="1"/>
</dbReference>
<dbReference type="Gene3D" id="3.40.50.10810">
    <property type="entry name" value="Tandem AAA-ATPase domain"/>
    <property type="match status" value="1"/>
</dbReference>
<dbReference type="STRING" id="993689.GCA_002077135_00099"/>
<evidence type="ECO:0000256" key="1">
    <source>
        <dbReference type="ARBA" id="ARBA00022801"/>
    </source>
</evidence>
<dbReference type="SUPFAM" id="SSF52540">
    <property type="entry name" value="P-loop containing nucleoside triphosphate hydrolases"/>
    <property type="match status" value="2"/>
</dbReference>
<protein>
    <recommendedName>
        <fullName evidence="7">Helicase SNF2</fullName>
    </recommendedName>
</protein>
<feature type="domain" description="Helicase ATP-binding" evidence="3">
    <location>
        <begin position="651"/>
        <end position="811"/>
    </location>
</feature>
<accession>A0A4S3KNT1</accession>